<dbReference type="CDD" id="cd00487">
    <property type="entry name" value="Pep_deformylase"/>
    <property type="match status" value="1"/>
</dbReference>
<organism evidence="3 4">
    <name type="scientific">Berryella intestinalis</name>
    <dbReference type="NCBI Taxonomy" id="1531429"/>
    <lineage>
        <taxon>Bacteria</taxon>
        <taxon>Bacillati</taxon>
        <taxon>Actinomycetota</taxon>
        <taxon>Coriobacteriia</taxon>
        <taxon>Eggerthellales</taxon>
        <taxon>Eggerthellaceae</taxon>
        <taxon>Berryella</taxon>
    </lineage>
</organism>
<feature type="active site" evidence="2">
    <location>
        <position position="138"/>
    </location>
</feature>
<dbReference type="NCBIfam" id="NF001159">
    <property type="entry name" value="PRK00150.1-3"/>
    <property type="match status" value="1"/>
</dbReference>
<comment type="function">
    <text evidence="2">Removes the formyl group from the N-terminal Met of newly synthesized proteins. Requires at least a dipeptide for an efficient rate of reaction. N-terminal L-methionine is a prerequisite for activity but the enzyme has broad specificity at other positions.</text>
</comment>
<feature type="binding site" evidence="2">
    <location>
        <position position="137"/>
    </location>
    <ligand>
        <name>Fe cation</name>
        <dbReference type="ChEBI" id="CHEBI:24875"/>
    </ligand>
</feature>
<dbReference type="InterPro" id="IPR023635">
    <property type="entry name" value="Peptide_deformylase"/>
</dbReference>
<dbReference type="GO" id="GO:0046872">
    <property type="term" value="F:metal ion binding"/>
    <property type="evidence" value="ECO:0007669"/>
    <property type="project" value="UniProtKB-KW"/>
</dbReference>
<dbReference type="HAMAP" id="MF_00163">
    <property type="entry name" value="Pep_deformylase"/>
    <property type="match status" value="1"/>
</dbReference>
<reference evidence="3 4" key="2">
    <citation type="journal article" date="2015" name="Genome Announc.">
        <title>Complete Genome Sequence of Coriobacteriaceae Strain 68-1-3, a Novel Mucus-Degrading Isolate from the Swine Intestinal Tract.</title>
        <authorList>
            <person name="Looft T."/>
            <person name="Bayles D.O."/>
            <person name="Alt D.P."/>
            <person name="Stanton T.B."/>
        </authorList>
    </citation>
    <scope>NUCLEOTIDE SEQUENCE [LARGE SCALE GENOMIC DNA]</scope>
    <source>
        <strain evidence="3 4">68-1-3</strain>
    </source>
</reference>
<dbReference type="InterPro" id="IPR036821">
    <property type="entry name" value="Peptide_deformylase_sf"/>
</dbReference>
<protein>
    <recommendedName>
        <fullName evidence="2">Peptide deformylase</fullName>
        <shortName evidence="2">PDF</shortName>
        <ecNumber evidence="2">3.5.1.88</ecNumber>
    </recommendedName>
    <alternativeName>
        <fullName evidence="2">Polypeptide deformylase</fullName>
    </alternativeName>
</protein>
<comment type="catalytic activity">
    <reaction evidence="2">
        <text>N-terminal N-formyl-L-methionyl-[peptide] + H2O = N-terminal L-methionyl-[peptide] + formate</text>
        <dbReference type="Rhea" id="RHEA:24420"/>
        <dbReference type="Rhea" id="RHEA-COMP:10639"/>
        <dbReference type="Rhea" id="RHEA-COMP:10640"/>
        <dbReference type="ChEBI" id="CHEBI:15377"/>
        <dbReference type="ChEBI" id="CHEBI:15740"/>
        <dbReference type="ChEBI" id="CHEBI:49298"/>
        <dbReference type="ChEBI" id="CHEBI:64731"/>
        <dbReference type="EC" id="3.5.1.88"/>
    </reaction>
</comment>
<sequence>MVTMLKVVQSPDPLLSTVCEPCDLGDKSLKRLSTQMAHTMYKNNGVGIAAPQVGVLKRLIVVDCDWDEHHRDPLVLVNPELVDTWGDPVIDHEGCLSVPGVSAPVSRAPWARVRYFDLEGEQWEIESDGLLGRCLQHEIDHLNGRTLFESCVPEARINLLAAYERARLEGARPGETAIEVGID</sequence>
<dbReference type="SUPFAM" id="SSF56420">
    <property type="entry name" value="Peptide deformylase"/>
    <property type="match status" value="1"/>
</dbReference>
<dbReference type="GO" id="GO:0042586">
    <property type="term" value="F:peptide deformylase activity"/>
    <property type="evidence" value="ECO:0007669"/>
    <property type="project" value="UniProtKB-UniRule"/>
</dbReference>
<feature type="binding site" evidence="2">
    <location>
        <position position="141"/>
    </location>
    <ligand>
        <name>Fe cation</name>
        <dbReference type="ChEBI" id="CHEBI:24875"/>
    </ligand>
</feature>
<keyword evidence="2" id="KW-0378">Hydrolase</keyword>
<accession>A0A0A8B520</accession>
<dbReference type="STRING" id="1531429.JI75_03855"/>
<keyword evidence="2" id="KW-0408">Iron</keyword>
<evidence type="ECO:0000313" key="3">
    <source>
        <dbReference type="EMBL" id="AJC11928.1"/>
    </source>
</evidence>
<keyword evidence="2" id="KW-0479">Metal-binding</keyword>
<dbReference type="HOGENOM" id="CLU_061901_4_2_11"/>
<comment type="similarity">
    <text evidence="1 2">Belongs to the polypeptide deformylase family.</text>
</comment>
<evidence type="ECO:0000256" key="1">
    <source>
        <dbReference type="ARBA" id="ARBA00010759"/>
    </source>
</evidence>
<feature type="binding site" evidence="2">
    <location>
        <position position="95"/>
    </location>
    <ligand>
        <name>Fe cation</name>
        <dbReference type="ChEBI" id="CHEBI:24875"/>
    </ligand>
</feature>
<keyword evidence="2" id="KW-0648">Protein biosynthesis</keyword>
<dbReference type="NCBIfam" id="TIGR00079">
    <property type="entry name" value="pept_deformyl"/>
    <property type="match status" value="1"/>
</dbReference>
<comment type="cofactor">
    <cofactor evidence="2">
        <name>Fe(2+)</name>
        <dbReference type="ChEBI" id="CHEBI:29033"/>
    </cofactor>
    <text evidence="2">Binds 1 Fe(2+) ion.</text>
</comment>
<evidence type="ECO:0000256" key="2">
    <source>
        <dbReference type="HAMAP-Rule" id="MF_00163"/>
    </source>
</evidence>
<dbReference type="EMBL" id="CP009302">
    <property type="protein sequence ID" value="AJC11928.1"/>
    <property type="molecule type" value="Genomic_DNA"/>
</dbReference>
<dbReference type="PRINTS" id="PR01576">
    <property type="entry name" value="PDEFORMYLASE"/>
</dbReference>
<dbReference type="PIRSF" id="PIRSF004749">
    <property type="entry name" value="Pep_def"/>
    <property type="match status" value="1"/>
</dbReference>
<dbReference type="PANTHER" id="PTHR10458:SF22">
    <property type="entry name" value="PEPTIDE DEFORMYLASE"/>
    <property type="match status" value="1"/>
</dbReference>
<proteinExistence type="inferred from homology"/>
<dbReference type="Gene3D" id="3.90.45.10">
    <property type="entry name" value="Peptide deformylase"/>
    <property type="match status" value="1"/>
</dbReference>
<dbReference type="OrthoDB" id="9804313at2"/>
<dbReference type="KEGG" id="cbac:JI75_03855"/>
<name>A0A0A8B520_9ACTN</name>
<evidence type="ECO:0000313" key="4">
    <source>
        <dbReference type="Proteomes" id="UP000031121"/>
    </source>
</evidence>
<dbReference type="Pfam" id="PF01327">
    <property type="entry name" value="Pep_deformylase"/>
    <property type="match status" value="1"/>
</dbReference>
<dbReference type="PANTHER" id="PTHR10458">
    <property type="entry name" value="PEPTIDE DEFORMYLASE"/>
    <property type="match status" value="1"/>
</dbReference>
<keyword evidence="4" id="KW-1185">Reference proteome</keyword>
<reference evidence="4" key="1">
    <citation type="submission" date="2014-08" db="EMBL/GenBank/DDBJ databases">
        <title>Coriobacteriaceae sp. complete genome.</title>
        <authorList>
            <person name="Looft T."/>
            <person name="Bayles D.O."/>
            <person name="Stanton T.B."/>
        </authorList>
    </citation>
    <scope>NUCLEOTIDE SEQUENCE [LARGE SCALE GENOMIC DNA]</scope>
    <source>
        <strain evidence="4">68-1-3</strain>
    </source>
</reference>
<dbReference type="AlphaFoldDB" id="A0A0A8B520"/>
<dbReference type="GO" id="GO:0006412">
    <property type="term" value="P:translation"/>
    <property type="evidence" value="ECO:0007669"/>
    <property type="project" value="UniProtKB-UniRule"/>
</dbReference>
<dbReference type="Proteomes" id="UP000031121">
    <property type="component" value="Chromosome"/>
</dbReference>
<gene>
    <name evidence="2" type="primary">def</name>
    <name evidence="3" type="ORF">JI75_03855</name>
</gene>
<dbReference type="EC" id="3.5.1.88" evidence="2"/>